<dbReference type="Pfam" id="PF01867">
    <property type="entry name" value="Cas_Cas1"/>
    <property type="match status" value="1"/>
</dbReference>
<keyword evidence="7 10" id="KW-0238">DNA-binding</keyword>
<reference evidence="11 12" key="1">
    <citation type="submission" date="2020-02" db="EMBL/GenBank/DDBJ databases">
        <title>Complete genome sequence of the novel Campylobacter species Candidatus Campylobacter infans.</title>
        <authorList>
            <person name="Duim B."/>
            <person name="Zomer A."/>
            <person name="van der Graaf L."/>
            <person name="Wagenaar J."/>
        </authorList>
    </citation>
    <scope>NUCLEOTIDE SEQUENCE [LARGE SCALE GENOMIC DNA]</scope>
    <source>
        <strain evidence="11 12">19S00001</strain>
    </source>
</reference>
<dbReference type="GO" id="GO:0003677">
    <property type="term" value="F:DNA binding"/>
    <property type="evidence" value="ECO:0007669"/>
    <property type="project" value="UniProtKB-KW"/>
</dbReference>
<gene>
    <name evidence="10 11" type="primary">cas1</name>
    <name evidence="11" type="ORF">CINF_0936</name>
</gene>
<dbReference type="EMBL" id="CP049075">
    <property type="protein sequence ID" value="QLI05441.1"/>
    <property type="molecule type" value="Genomic_DNA"/>
</dbReference>
<dbReference type="InterPro" id="IPR050646">
    <property type="entry name" value="Cas1"/>
</dbReference>
<dbReference type="KEGG" id="cinf:CINF_0936"/>
<keyword evidence="4 10" id="KW-0378">Hydrolase</keyword>
<protein>
    <recommendedName>
        <fullName evidence="10">CRISPR-associated endonuclease Cas1</fullName>
        <ecNumber evidence="10">3.1.-.-</ecNumber>
    </recommendedName>
</protein>
<keyword evidence="3 10" id="KW-0255">Endonuclease</keyword>
<evidence type="ECO:0000256" key="10">
    <source>
        <dbReference type="HAMAP-Rule" id="MF_01470"/>
    </source>
</evidence>
<evidence type="ECO:0000256" key="8">
    <source>
        <dbReference type="ARBA" id="ARBA00023211"/>
    </source>
</evidence>
<feature type="binding site" evidence="10">
    <location>
        <position position="159"/>
    </location>
    <ligand>
        <name>Mn(2+)</name>
        <dbReference type="ChEBI" id="CHEBI:29035"/>
    </ligand>
</feature>
<comment type="similarity">
    <text evidence="10">Belongs to the CRISPR-associated endonuclease Cas1 family.</text>
</comment>
<comment type="cofactor">
    <cofactor evidence="10">
        <name>Mg(2+)</name>
        <dbReference type="ChEBI" id="CHEBI:18420"/>
    </cofactor>
    <cofactor evidence="10">
        <name>Mn(2+)</name>
        <dbReference type="ChEBI" id="CHEBI:29035"/>
    </cofactor>
</comment>
<dbReference type="NCBIfam" id="TIGR00287">
    <property type="entry name" value="cas1"/>
    <property type="match status" value="1"/>
</dbReference>
<dbReference type="InterPro" id="IPR042206">
    <property type="entry name" value="CRISPR-assoc_Cas1_C"/>
</dbReference>
<keyword evidence="2 10" id="KW-0479">Metal-binding</keyword>
<evidence type="ECO:0000256" key="4">
    <source>
        <dbReference type="ARBA" id="ARBA00022801"/>
    </source>
</evidence>
<keyword evidence="1 10" id="KW-0540">Nuclease</keyword>
<feature type="binding site" evidence="10">
    <location>
        <position position="224"/>
    </location>
    <ligand>
        <name>Mn(2+)</name>
        <dbReference type="ChEBI" id="CHEBI:29035"/>
    </ligand>
</feature>
<dbReference type="HAMAP" id="MF_01470">
    <property type="entry name" value="Cas1"/>
    <property type="match status" value="1"/>
</dbReference>
<dbReference type="Proteomes" id="UP000509414">
    <property type="component" value="Chromosome"/>
</dbReference>
<dbReference type="GO" id="GO:0016787">
    <property type="term" value="F:hydrolase activity"/>
    <property type="evidence" value="ECO:0007669"/>
    <property type="project" value="UniProtKB-KW"/>
</dbReference>
<keyword evidence="5 10" id="KW-0460">Magnesium</keyword>
<accession>A0A7H9CIF1</accession>
<comment type="subunit">
    <text evidence="9 10">Homodimer, forms a heterotetramer with a Cas2 homodimer.</text>
</comment>
<keyword evidence="6 10" id="KW-0051">Antiviral defense</keyword>
<comment type="function">
    <text evidence="10">CRISPR (clustered regularly interspaced short palindromic repeat), is an adaptive immune system that provides protection against mobile genetic elements (viruses, transposable elements and conjugative plasmids). CRISPR clusters contain spacers, sequences complementary to antecedent mobile elements, and target invading nucleic acids. CRISPR clusters are transcribed and processed into CRISPR RNA (crRNA). Acts as a dsDNA endonuclease. Involved in the integration of spacer DNA into the CRISPR cassette.</text>
</comment>
<evidence type="ECO:0000256" key="6">
    <source>
        <dbReference type="ARBA" id="ARBA00023118"/>
    </source>
</evidence>
<keyword evidence="12" id="KW-1185">Reference proteome</keyword>
<dbReference type="GO" id="GO:0004519">
    <property type="term" value="F:endonuclease activity"/>
    <property type="evidence" value="ECO:0007669"/>
    <property type="project" value="UniProtKB-UniRule"/>
</dbReference>
<dbReference type="RefSeq" id="WP_179974666.1">
    <property type="nucleotide sequence ID" value="NZ_CP049075.1"/>
</dbReference>
<evidence type="ECO:0000256" key="5">
    <source>
        <dbReference type="ARBA" id="ARBA00022842"/>
    </source>
</evidence>
<dbReference type="GO" id="GO:0043571">
    <property type="term" value="P:maintenance of CRISPR repeat elements"/>
    <property type="evidence" value="ECO:0007669"/>
    <property type="project" value="UniProtKB-UniRule"/>
</dbReference>
<feature type="binding site" evidence="10">
    <location>
        <position position="239"/>
    </location>
    <ligand>
        <name>Mn(2+)</name>
        <dbReference type="ChEBI" id="CHEBI:29035"/>
    </ligand>
</feature>
<dbReference type="EC" id="3.1.-.-" evidence="10"/>
<dbReference type="GO" id="GO:0046872">
    <property type="term" value="F:metal ion binding"/>
    <property type="evidence" value="ECO:0007669"/>
    <property type="project" value="UniProtKB-UniRule"/>
</dbReference>
<dbReference type="GO" id="GO:0051607">
    <property type="term" value="P:defense response to virus"/>
    <property type="evidence" value="ECO:0007669"/>
    <property type="project" value="UniProtKB-UniRule"/>
</dbReference>
<name>A0A7H9CIF1_9BACT</name>
<dbReference type="PANTHER" id="PTHR34353">
    <property type="entry name" value="CRISPR-ASSOCIATED ENDONUCLEASE CAS1 1"/>
    <property type="match status" value="1"/>
</dbReference>
<proteinExistence type="inferred from homology"/>
<evidence type="ECO:0000256" key="9">
    <source>
        <dbReference type="ARBA" id="ARBA00038592"/>
    </source>
</evidence>
<dbReference type="AlphaFoldDB" id="A0A7H9CIF1"/>
<evidence type="ECO:0000256" key="1">
    <source>
        <dbReference type="ARBA" id="ARBA00022722"/>
    </source>
</evidence>
<evidence type="ECO:0000256" key="7">
    <source>
        <dbReference type="ARBA" id="ARBA00023125"/>
    </source>
</evidence>
<evidence type="ECO:0000256" key="3">
    <source>
        <dbReference type="ARBA" id="ARBA00022759"/>
    </source>
</evidence>
<dbReference type="CDD" id="cd09634">
    <property type="entry name" value="Cas1_I-II-III"/>
    <property type="match status" value="1"/>
</dbReference>
<evidence type="ECO:0000313" key="12">
    <source>
        <dbReference type="Proteomes" id="UP000509414"/>
    </source>
</evidence>
<dbReference type="InterPro" id="IPR042211">
    <property type="entry name" value="CRISPR-assoc_Cas1_N"/>
</dbReference>
<keyword evidence="8 10" id="KW-0464">Manganese</keyword>
<organism evidence="11 12">
    <name type="scientific">Candidatus Campylobacter infans</name>
    <dbReference type="NCBI Taxonomy" id="2561898"/>
    <lineage>
        <taxon>Bacteria</taxon>
        <taxon>Pseudomonadati</taxon>
        <taxon>Campylobacterota</taxon>
        <taxon>Epsilonproteobacteria</taxon>
        <taxon>Campylobacterales</taxon>
        <taxon>Campylobacteraceae</taxon>
        <taxon>Campylobacter</taxon>
    </lineage>
</organism>
<dbReference type="PANTHER" id="PTHR34353:SF2">
    <property type="entry name" value="CRISPR-ASSOCIATED ENDONUCLEASE CAS1 1"/>
    <property type="match status" value="1"/>
</dbReference>
<dbReference type="InterPro" id="IPR002729">
    <property type="entry name" value="CRISPR-assoc_Cas1"/>
</dbReference>
<dbReference type="Gene3D" id="3.100.10.20">
    <property type="entry name" value="CRISPR-associated endonuclease Cas1, N-terminal domain"/>
    <property type="match status" value="1"/>
</dbReference>
<sequence>MKHLVLNSFGLFLGLKSERLVVYKNKEIIKEIALKSIKTIHINSPGISLSSDLVFACSLRGIKVFFQNFDSFCATHSLYEHKGVNVLRQQFNSENNGKAINLAKEFIIGKIKNQRATILYFTRNKTLPEKFKILNYLNGAIYTLKHDTKLNKDKIFGIEGSVASAYFEFLRTQNLLPASFWVRTKRNSDEITNKALNYGYAILLNIIYKSVINAGLNPYFGVLHTMRSSKPSLALDIMEEYRSFVVDRNIIKIRANLKDDFSQDIKKIIATNILNSLGKRLIYNHSKLSLESIIQRQIYKISAFLCENDKKYKSYIFRW</sequence>
<evidence type="ECO:0000256" key="2">
    <source>
        <dbReference type="ARBA" id="ARBA00022723"/>
    </source>
</evidence>
<evidence type="ECO:0000313" key="11">
    <source>
        <dbReference type="EMBL" id="QLI05441.1"/>
    </source>
</evidence>
<dbReference type="Gene3D" id="1.20.120.920">
    <property type="entry name" value="CRISPR-associated endonuclease Cas1, C-terminal domain"/>
    <property type="match status" value="1"/>
</dbReference>